<dbReference type="Gene3D" id="3.30.450.150">
    <property type="entry name" value="Haem-degrading domain"/>
    <property type="match status" value="1"/>
</dbReference>
<feature type="region of interest" description="Disordered" evidence="1">
    <location>
        <begin position="186"/>
        <end position="246"/>
    </location>
</feature>
<proteinExistence type="predicted"/>
<name>A0A5B9W2E0_9BACT</name>
<dbReference type="Gene3D" id="3.10.310.50">
    <property type="match status" value="1"/>
</dbReference>
<feature type="signal peptide" evidence="2">
    <location>
        <begin position="1"/>
        <end position="34"/>
    </location>
</feature>
<protein>
    <recommendedName>
        <fullName evidence="3">TPM domain-containing protein</fullName>
    </recommendedName>
</protein>
<gene>
    <name evidence="4" type="ORF">OJF2_29060</name>
</gene>
<dbReference type="InterPro" id="IPR005624">
    <property type="entry name" value="PduO/GlcC-like"/>
</dbReference>
<dbReference type="Pfam" id="PF03928">
    <property type="entry name" value="HbpS-like"/>
    <property type="match status" value="1"/>
</dbReference>
<accession>A0A5B9W2E0</accession>
<feature type="region of interest" description="Disordered" evidence="1">
    <location>
        <begin position="368"/>
        <end position="399"/>
    </location>
</feature>
<keyword evidence="5" id="KW-1185">Reference proteome</keyword>
<evidence type="ECO:0000259" key="3">
    <source>
        <dbReference type="Pfam" id="PF04536"/>
    </source>
</evidence>
<evidence type="ECO:0000313" key="4">
    <source>
        <dbReference type="EMBL" id="QEH34367.1"/>
    </source>
</evidence>
<dbReference type="PANTHER" id="PTHR34309:SF1">
    <property type="entry name" value="PROTEIN GLCG"/>
    <property type="match status" value="1"/>
</dbReference>
<dbReference type="PANTHER" id="PTHR34309">
    <property type="entry name" value="SLR1406 PROTEIN"/>
    <property type="match status" value="1"/>
</dbReference>
<keyword evidence="2" id="KW-0732">Signal</keyword>
<dbReference type="KEGG" id="agv:OJF2_29060"/>
<feature type="region of interest" description="Disordered" evidence="1">
    <location>
        <begin position="33"/>
        <end position="64"/>
    </location>
</feature>
<dbReference type="OrthoDB" id="9778896at2"/>
<dbReference type="AlphaFoldDB" id="A0A5B9W2E0"/>
<dbReference type="Pfam" id="PF04536">
    <property type="entry name" value="TPM_phosphatase"/>
    <property type="match status" value="1"/>
</dbReference>
<evidence type="ECO:0000256" key="2">
    <source>
        <dbReference type="SAM" id="SignalP"/>
    </source>
</evidence>
<dbReference type="InterPro" id="IPR038084">
    <property type="entry name" value="PduO/GlcC-like_sf"/>
</dbReference>
<dbReference type="RefSeq" id="WP_148594302.1">
    <property type="nucleotide sequence ID" value="NZ_CP042997.1"/>
</dbReference>
<organism evidence="4 5">
    <name type="scientific">Aquisphaera giovannonii</name>
    <dbReference type="NCBI Taxonomy" id="406548"/>
    <lineage>
        <taxon>Bacteria</taxon>
        <taxon>Pseudomonadati</taxon>
        <taxon>Planctomycetota</taxon>
        <taxon>Planctomycetia</taxon>
        <taxon>Isosphaerales</taxon>
        <taxon>Isosphaeraceae</taxon>
        <taxon>Aquisphaera</taxon>
    </lineage>
</organism>
<feature type="compositionally biased region" description="Basic and acidic residues" evidence="1">
    <location>
        <begin position="37"/>
        <end position="47"/>
    </location>
</feature>
<sequence length="399" mass="41678" precursor="true">MTRPKSSRTNSHPSLAAGLILLGLLAAAPARPIAAQEPERARPDGRPGRVAPPEMTTVPSDIRDGAGMFSEEAVKKARQELERIEKRTGSPVLIETIDSLEGEGIDRVAARLARRAGTQGIFVLMARKESKLEVLPSKRYAEAMNRPARDKVRAAFIAGFRERRFDEGLAKGVAAIEAELTAARTLGKVPPAEQPEPDAGRAKDSFPPQAETSTSMPASAPATGRDDPHRPDAPAATPPPSSALVIRNQTRLTLEGARLIIAAAKGKAIEKNLKVNVAVVDDGGHLLSFDRMDGARTVSAYTAITKATSAATLRRPTGPVASGPQGPDPLLNLSLEQAAAASGGTMTTLLGGIPITVDDQVIGAVGVGGNSGEQDAEVARAAAQSFQDAVRKPQPAAKP</sequence>
<reference evidence="4 5" key="1">
    <citation type="submission" date="2019-08" db="EMBL/GenBank/DDBJ databases">
        <title>Deep-cultivation of Planctomycetes and their phenomic and genomic characterization uncovers novel biology.</title>
        <authorList>
            <person name="Wiegand S."/>
            <person name="Jogler M."/>
            <person name="Boedeker C."/>
            <person name="Pinto D."/>
            <person name="Vollmers J."/>
            <person name="Rivas-Marin E."/>
            <person name="Kohn T."/>
            <person name="Peeters S.H."/>
            <person name="Heuer A."/>
            <person name="Rast P."/>
            <person name="Oberbeckmann S."/>
            <person name="Bunk B."/>
            <person name="Jeske O."/>
            <person name="Meyerdierks A."/>
            <person name="Storesund J.E."/>
            <person name="Kallscheuer N."/>
            <person name="Luecker S."/>
            <person name="Lage O.M."/>
            <person name="Pohl T."/>
            <person name="Merkel B.J."/>
            <person name="Hornburger P."/>
            <person name="Mueller R.-W."/>
            <person name="Bruemmer F."/>
            <person name="Labrenz M."/>
            <person name="Spormann A.M."/>
            <person name="Op den Camp H."/>
            <person name="Overmann J."/>
            <person name="Amann R."/>
            <person name="Jetten M.S.M."/>
            <person name="Mascher T."/>
            <person name="Medema M.H."/>
            <person name="Devos D.P."/>
            <person name="Kaster A.-K."/>
            <person name="Ovreas L."/>
            <person name="Rohde M."/>
            <person name="Galperin M.Y."/>
            <person name="Jogler C."/>
        </authorList>
    </citation>
    <scope>NUCLEOTIDE SEQUENCE [LARGE SCALE GENOMIC DNA]</scope>
    <source>
        <strain evidence="4 5">OJF2</strain>
    </source>
</reference>
<feature type="chain" id="PRO_5023132709" description="TPM domain-containing protein" evidence="2">
    <location>
        <begin position="35"/>
        <end position="399"/>
    </location>
</feature>
<dbReference type="EMBL" id="CP042997">
    <property type="protein sequence ID" value="QEH34367.1"/>
    <property type="molecule type" value="Genomic_DNA"/>
</dbReference>
<feature type="domain" description="TPM" evidence="3">
    <location>
        <begin position="63"/>
        <end position="178"/>
    </location>
</feature>
<dbReference type="InterPro" id="IPR052517">
    <property type="entry name" value="GlcG_carb_metab_protein"/>
</dbReference>
<evidence type="ECO:0000256" key="1">
    <source>
        <dbReference type="SAM" id="MobiDB-lite"/>
    </source>
</evidence>
<dbReference type="Proteomes" id="UP000324233">
    <property type="component" value="Chromosome"/>
</dbReference>
<dbReference type="InterPro" id="IPR007621">
    <property type="entry name" value="TPM_dom"/>
</dbReference>
<evidence type="ECO:0000313" key="5">
    <source>
        <dbReference type="Proteomes" id="UP000324233"/>
    </source>
</evidence>
<dbReference type="SUPFAM" id="SSF143744">
    <property type="entry name" value="GlcG-like"/>
    <property type="match status" value="1"/>
</dbReference>